<protein>
    <recommendedName>
        <fullName evidence="3">SH3 domain-containing protein</fullName>
    </recommendedName>
</protein>
<gene>
    <name evidence="1" type="ORF">FNB15_07690</name>
</gene>
<dbReference type="Proteomes" id="UP000317496">
    <property type="component" value="Chromosome"/>
</dbReference>
<dbReference type="InterPro" id="IPR010466">
    <property type="entry name" value="DUF1058"/>
</dbReference>
<accession>A0A516H7F2</accession>
<keyword evidence="2" id="KW-1185">Reference proteome</keyword>
<evidence type="ECO:0000313" key="1">
    <source>
        <dbReference type="EMBL" id="QDO99679.1"/>
    </source>
</evidence>
<dbReference type="OrthoDB" id="9810773at2"/>
<dbReference type="KEGG" id="fer:FNB15_07690"/>
<evidence type="ECO:0000313" key="2">
    <source>
        <dbReference type="Proteomes" id="UP000317496"/>
    </source>
</evidence>
<sequence>MPAALPVIATTPALQASTQPADLPEKGIDSGLPLPRFVSLAAEKVNARTGPGSRYPIAWQYQRRGLPVEVVAEYEYWRRIRDHDGTETWVHKNLTSGKRYAVVEGGMRSLYRKPDADTDVLLTAETGVQARLRKCPDAMWCQVEIAGTKGWMPRSYLWGLYPAEVFD</sequence>
<organism evidence="1 2">
    <name type="scientific">Ferrovibrio terrae</name>
    <dbReference type="NCBI Taxonomy" id="2594003"/>
    <lineage>
        <taxon>Bacteria</taxon>
        <taxon>Pseudomonadati</taxon>
        <taxon>Pseudomonadota</taxon>
        <taxon>Alphaproteobacteria</taxon>
        <taxon>Rhodospirillales</taxon>
        <taxon>Rhodospirillaceae</taxon>
        <taxon>Ferrovibrio</taxon>
    </lineage>
</organism>
<dbReference type="EMBL" id="CP041636">
    <property type="protein sequence ID" value="QDO99679.1"/>
    <property type="molecule type" value="Genomic_DNA"/>
</dbReference>
<dbReference type="Pfam" id="PF06347">
    <property type="entry name" value="SH3_4"/>
    <property type="match status" value="2"/>
</dbReference>
<dbReference type="AlphaFoldDB" id="A0A516H7F2"/>
<name>A0A516H7F2_9PROT</name>
<reference evidence="1 2" key="1">
    <citation type="submission" date="2019-07" db="EMBL/GenBank/DDBJ databases">
        <title>Genome sequencing for Ferrovibrio sp. K5.</title>
        <authorList>
            <person name="Park S.-J."/>
        </authorList>
    </citation>
    <scope>NUCLEOTIDE SEQUENCE [LARGE SCALE GENOMIC DNA]</scope>
    <source>
        <strain evidence="1 2">K5</strain>
    </source>
</reference>
<proteinExistence type="predicted"/>
<dbReference type="Gene3D" id="2.30.30.40">
    <property type="entry name" value="SH3 Domains"/>
    <property type="match status" value="1"/>
</dbReference>
<evidence type="ECO:0008006" key="3">
    <source>
        <dbReference type="Google" id="ProtNLM"/>
    </source>
</evidence>